<name>A0ABM8GJ03_9MICO</name>
<organism evidence="5 6">
    <name type="scientific">Frondihabitans sucicola</name>
    <dbReference type="NCBI Taxonomy" id="1268041"/>
    <lineage>
        <taxon>Bacteria</taxon>
        <taxon>Bacillati</taxon>
        <taxon>Actinomycetota</taxon>
        <taxon>Actinomycetes</taxon>
        <taxon>Micrococcales</taxon>
        <taxon>Microbacteriaceae</taxon>
        <taxon>Frondihabitans</taxon>
    </lineage>
</organism>
<evidence type="ECO:0000256" key="3">
    <source>
        <dbReference type="ARBA" id="ARBA00022840"/>
    </source>
</evidence>
<dbReference type="InterPro" id="IPR025302">
    <property type="entry name" value="DrrA1/2-like_C"/>
</dbReference>
<evidence type="ECO:0000256" key="2">
    <source>
        <dbReference type="ARBA" id="ARBA00022741"/>
    </source>
</evidence>
<feature type="domain" description="Daunorubicin resistance ATP-binding protein DrrA1/2-like C-terminal" evidence="4">
    <location>
        <begin position="4"/>
        <end position="50"/>
    </location>
</feature>
<protein>
    <recommendedName>
        <fullName evidence="4">Daunorubicin resistance ATP-binding protein DrrA1/2-like C-terminal domain-containing protein</fullName>
    </recommendedName>
</protein>
<evidence type="ECO:0000259" key="4">
    <source>
        <dbReference type="Pfam" id="PF13732"/>
    </source>
</evidence>
<dbReference type="Pfam" id="PF13732">
    <property type="entry name" value="DrrA1-3_C"/>
    <property type="match status" value="1"/>
</dbReference>
<evidence type="ECO:0000313" key="5">
    <source>
        <dbReference type="EMBL" id="BDZ48343.1"/>
    </source>
</evidence>
<dbReference type="EMBL" id="AP027732">
    <property type="protein sequence ID" value="BDZ48343.1"/>
    <property type="molecule type" value="Genomic_DNA"/>
</dbReference>
<sequence length="62" mass="6929">MTTRDRNYAELDVTDSVDEAVILRELVEAGVQVRGFETSKLSLDEIFLRVYGEENAPLAPEG</sequence>
<reference evidence="6" key="1">
    <citation type="journal article" date="2019" name="Int. J. Syst. Evol. Microbiol.">
        <title>The Global Catalogue of Microorganisms (GCM) 10K type strain sequencing project: providing services to taxonomists for standard genome sequencing and annotation.</title>
        <authorList>
            <consortium name="The Broad Institute Genomics Platform"/>
            <consortium name="The Broad Institute Genome Sequencing Center for Infectious Disease"/>
            <person name="Wu L."/>
            <person name="Ma J."/>
        </authorList>
    </citation>
    <scope>NUCLEOTIDE SEQUENCE [LARGE SCALE GENOMIC DNA]</scope>
    <source>
        <strain evidence="6">NBRC 108728</strain>
    </source>
</reference>
<keyword evidence="1" id="KW-0813">Transport</keyword>
<gene>
    <name evidence="5" type="ORF">GCM10025867_05840</name>
</gene>
<evidence type="ECO:0000313" key="6">
    <source>
        <dbReference type="Proteomes" id="UP001321486"/>
    </source>
</evidence>
<accession>A0ABM8GJ03</accession>
<keyword evidence="3" id="KW-0067">ATP-binding</keyword>
<proteinExistence type="predicted"/>
<keyword evidence="6" id="KW-1185">Reference proteome</keyword>
<evidence type="ECO:0000256" key="1">
    <source>
        <dbReference type="ARBA" id="ARBA00022448"/>
    </source>
</evidence>
<keyword evidence="2" id="KW-0547">Nucleotide-binding</keyword>
<dbReference type="Proteomes" id="UP001321486">
    <property type="component" value="Chromosome"/>
</dbReference>